<evidence type="ECO:0000256" key="6">
    <source>
        <dbReference type="SAM" id="Phobius"/>
    </source>
</evidence>
<feature type="transmembrane region" description="Helical" evidence="6">
    <location>
        <begin position="35"/>
        <end position="53"/>
    </location>
</feature>
<accession>A0A8S3FU73</accession>
<dbReference type="SUPFAM" id="SSF48317">
    <property type="entry name" value="Acid phosphatase/Vanadium-dependent haloperoxidase"/>
    <property type="match status" value="1"/>
</dbReference>
<feature type="non-terminal residue" evidence="8">
    <location>
        <position position="1"/>
    </location>
</feature>
<keyword evidence="3 6" id="KW-0812">Transmembrane</keyword>
<proteinExistence type="inferred from homology"/>
<feature type="domain" description="Phosphatidic acid phosphatase type 2/haloperoxidase" evidence="7">
    <location>
        <begin position="2"/>
        <end position="86"/>
    </location>
</feature>
<evidence type="ECO:0000256" key="3">
    <source>
        <dbReference type="ARBA" id="ARBA00022692"/>
    </source>
</evidence>
<dbReference type="PANTHER" id="PTHR10165:SF35">
    <property type="entry name" value="RE23632P"/>
    <property type="match status" value="1"/>
</dbReference>
<dbReference type="GO" id="GO:0008195">
    <property type="term" value="F:phosphatidate phosphatase activity"/>
    <property type="evidence" value="ECO:0007669"/>
    <property type="project" value="TreeGrafter"/>
</dbReference>
<sequence>SQSFPSGHASIAFCGLIFLALYIHKVWNYRNFGQFPYVMETFCFALAAYIGITRITDNRHHPTDVLAGAILGTFVAIIAFRYMVDAFKRSVLSDLGSESMTD</sequence>
<dbReference type="InterPro" id="IPR036938">
    <property type="entry name" value="PAP2/HPO_sf"/>
</dbReference>
<comment type="similarity">
    <text evidence="2">Belongs to the PA-phosphatase related phosphoesterase family.</text>
</comment>
<evidence type="ECO:0000259" key="7">
    <source>
        <dbReference type="Pfam" id="PF01569"/>
    </source>
</evidence>
<dbReference type="Proteomes" id="UP000681967">
    <property type="component" value="Unassembled WGS sequence"/>
</dbReference>
<evidence type="ECO:0000256" key="5">
    <source>
        <dbReference type="ARBA" id="ARBA00023136"/>
    </source>
</evidence>
<dbReference type="AlphaFoldDB" id="A0A8S3FU73"/>
<protein>
    <recommendedName>
        <fullName evidence="7">Phosphatidic acid phosphatase type 2/haloperoxidase domain-containing protein</fullName>
    </recommendedName>
</protein>
<evidence type="ECO:0000256" key="2">
    <source>
        <dbReference type="ARBA" id="ARBA00008816"/>
    </source>
</evidence>
<dbReference type="PANTHER" id="PTHR10165">
    <property type="entry name" value="LIPID PHOSPHATE PHOSPHATASE"/>
    <property type="match status" value="1"/>
</dbReference>
<evidence type="ECO:0000313" key="9">
    <source>
        <dbReference type="Proteomes" id="UP000681967"/>
    </source>
</evidence>
<organism evidence="8 9">
    <name type="scientific">Rotaria magnacalcarata</name>
    <dbReference type="NCBI Taxonomy" id="392030"/>
    <lineage>
        <taxon>Eukaryota</taxon>
        <taxon>Metazoa</taxon>
        <taxon>Spiralia</taxon>
        <taxon>Gnathifera</taxon>
        <taxon>Rotifera</taxon>
        <taxon>Eurotatoria</taxon>
        <taxon>Bdelloidea</taxon>
        <taxon>Philodinida</taxon>
        <taxon>Philodinidae</taxon>
        <taxon>Rotaria</taxon>
    </lineage>
</organism>
<evidence type="ECO:0000256" key="4">
    <source>
        <dbReference type="ARBA" id="ARBA00022989"/>
    </source>
</evidence>
<gene>
    <name evidence="8" type="ORF">BYL167_LOCUS70641</name>
</gene>
<reference evidence="8" key="1">
    <citation type="submission" date="2021-02" db="EMBL/GenBank/DDBJ databases">
        <authorList>
            <person name="Nowell W R."/>
        </authorList>
    </citation>
    <scope>NUCLEOTIDE SEQUENCE</scope>
</reference>
<dbReference type="GO" id="GO:0006644">
    <property type="term" value="P:phospholipid metabolic process"/>
    <property type="evidence" value="ECO:0007669"/>
    <property type="project" value="InterPro"/>
</dbReference>
<dbReference type="GO" id="GO:0016020">
    <property type="term" value="C:membrane"/>
    <property type="evidence" value="ECO:0007669"/>
    <property type="project" value="UniProtKB-SubCell"/>
</dbReference>
<evidence type="ECO:0000313" key="8">
    <source>
        <dbReference type="EMBL" id="CAF5143313.1"/>
    </source>
</evidence>
<feature type="transmembrane region" description="Helical" evidence="6">
    <location>
        <begin position="65"/>
        <end position="84"/>
    </location>
</feature>
<dbReference type="InterPro" id="IPR043216">
    <property type="entry name" value="PAP-like"/>
</dbReference>
<dbReference type="GO" id="GO:0046839">
    <property type="term" value="P:phospholipid dephosphorylation"/>
    <property type="evidence" value="ECO:0007669"/>
    <property type="project" value="TreeGrafter"/>
</dbReference>
<comment type="caution">
    <text evidence="8">The sequence shown here is derived from an EMBL/GenBank/DDBJ whole genome shotgun (WGS) entry which is preliminary data.</text>
</comment>
<comment type="subcellular location">
    <subcellularLocation>
        <location evidence="1">Membrane</location>
        <topology evidence="1">Multi-pass membrane protein</topology>
    </subcellularLocation>
</comment>
<keyword evidence="4 6" id="KW-1133">Transmembrane helix</keyword>
<keyword evidence="5 6" id="KW-0472">Membrane</keyword>
<name>A0A8S3FU73_9BILA</name>
<dbReference type="InterPro" id="IPR000326">
    <property type="entry name" value="PAP2/HPO"/>
</dbReference>
<evidence type="ECO:0000256" key="1">
    <source>
        <dbReference type="ARBA" id="ARBA00004141"/>
    </source>
</evidence>
<feature type="transmembrane region" description="Helical" evidence="6">
    <location>
        <begin position="6"/>
        <end position="23"/>
    </location>
</feature>
<dbReference type="Gene3D" id="1.20.144.10">
    <property type="entry name" value="Phosphatidic acid phosphatase type 2/haloperoxidase"/>
    <property type="match status" value="1"/>
</dbReference>
<dbReference type="EMBL" id="CAJOBH010253260">
    <property type="protein sequence ID" value="CAF5143313.1"/>
    <property type="molecule type" value="Genomic_DNA"/>
</dbReference>
<dbReference type="Pfam" id="PF01569">
    <property type="entry name" value="PAP2"/>
    <property type="match status" value="1"/>
</dbReference>